<dbReference type="Gene3D" id="1.20.5.1160">
    <property type="entry name" value="Vasodilator-stimulated phosphoprotein"/>
    <property type="match status" value="2"/>
</dbReference>
<name>A0A151PC95_ALLMI</name>
<dbReference type="AlphaFoldDB" id="A0A151PC95"/>
<keyword evidence="1" id="KW-0416">Keratin</keyword>
<evidence type="ECO:0000256" key="6">
    <source>
        <dbReference type="SAM" id="MobiDB-lite"/>
    </source>
</evidence>
<sequence>MAFSTRSFHRSTSSTFQAPAPSLNSSAYRKIGIQKYQAPSVYGGAGGYGTRISTSTKYGGGFGTGSGNTFQFNAIGNDLFAGNEKLTMQNLNDRLASYLEKVHSLEKTNSQLEKQIRGWYATSSSSTRQDYSPYYNTIEELRNKIGAAQLENARLILQIDNAKLAADDFRMKYESELAIRQGAENDTAGLLKVIDDLTLTKADLESQVEGMTEELAFLKKNHEEEVDRLRKQLGGTVNVEVDAAPSIDLAKIMENMRQQYESMAQKNRQEAKDRFDRQTEELNQVVAVNTEQLNSKKTEITDLKRTFQSLEIELQSQLSMKKALEDTLAETEARYGSLLAQIQAAIGNVEGQLVQVRADMERQNNEYNILLDVKTRLEMEIATYRHLLEGEDIGSRQSELSKAEYEKEINKIRKIKTVVEEVVDGKVVSSKVKEIEEKIVSACYLVCHTLLHLCATLDHSNLNTMSLSVRTGGGSRQFSSRSALGGGSIRLSNSSGGGSFGSSGFGFGGGSSGGFGVASLLGSSSGFSGGFGSGSGGGLGSGFGGGFGGGSGSGFGGGVGNSFGGGFGGGSGAGFGGGLGNAFGGGFGGGSGAGFGSGFGAGGGSGDGGLLSGTKKETMQNLNDRLAAYLDKVRSLEEANTELEHKIREWYEKNGPGAGSLGAGNDYSKYYPIIEDLRNKIINATIDNARIVLQIDNARLAADDFRLKYENEVALRQSVEADINGLRRVLDELTLTRADLEMQIESLNEELAYLKKNHEEELQGFQGNATGQVSVEMDAAPGIDLTKLLNDMRGQYEAIAEQNRKDAEAWFNEKSGELKKEISTNTEQLQSGRSEITDLKRTLQSLEIELQSQLAMKKSLEDTLAETEAGYCTQLSQMQLQIGNLENQLFQVRADMERQNAEYQQLLDIKTRLEMEIETYRRLLDGEFGTGGQGLSFETSSLTGSKSQTQSLDSSQDPTKTRKIKTIVEEVVDGKVVSSQVKEFEEKM</sequence>
<feature type="coiled-coil region" evidence="5">
    <location>
        <begin position="88"/>
        <end position="158"/>
    </location>
</feature>
<comment type="similarity">
    <text evidence="4">Belongs to the intermediate filament family.</text>
</comment>
<protein>
    <submittedName>
        <fullName evidence="8">Keratin, type I cytoskeletal 20</fullName>
    </submittedName>
</protein>
<evidence type="ECO:0000256" key="5">
    <source>
        <dbReference type="SAM" id="Coils"/>
    </source>
</evidence>
<keyword evidence="9" id="KW-1185">Reference proteome</keyword>
<evidence type="ECO:0000313" key="8">
    <source>
        <dbReference type="EMBL" id="KYO46711.1"/>
    </source>
</evidence>
<proteinExistence type="inferred from homology"/>
<dbReference type="GO" id="GO:0030855">
    <property type="term" value="P:epithelial cell differentiation"/>
    <property type="evidence" value="ECO:0007669"/>
    <property type="project" value="TreeGrafter"/>
</dbReference>
<feature type="compositionally biased region" description="Polar residues" evidence="6">
    <location>
        <begin position="936"/>
        <end position="958"/>
    </location>
</feature>
<dbReference type="Gene3D" id="1.20.5.500">
    <property type="entry name" value="Single helix bin"/>
    <property type="match status" value="2"/>
</dbReference>
<keyword evidence="3 5" id="KW-0175">Coiled coil</keyword>
<gene>
    <name evidence="8" type="ORF">Y1Q_0018455</name>
</gene>
<dbReference type="Pfam" id="PF00038">
    <property type="entry name" value="Filament"/>
    <property type="match status" value="2"/>
</dbReference>
<dbReference type="GO" id="GO:0005882">
    <property type="term" value="C:intermediate filament"/>
    <property type="evidence" value="ECO:0007669"/>
    <property type="project" value="UniProtKB-KW"/>
</dbReference>
<evidence type="ECO:0000256" key="2">
    <source>
        <dbReference type="ARBA" id="ARBA00022754"/>
    </source>
</evidence>
<reference evidence="8 9" key="1">
    <citation type="journal article" date="2012" name="Genome Biol.">
        <title>Sequencing three crocodilian genomes to illuminate the evolution of archosaurs and amniotes.</title>
        <authorList>
            <person name="St John J.A."/>
            <person name="Braun E.L."/>
            <person name="Isberg S.R."/>
            <person name="Miles L.G."/>
            <person name="Chong A.Y."/>
            <person name="Gongora J."/>
            <person name="Dalzell P."/>
            <person name="Moran C."/>
            <person name="Bed'hom B."/>
            <person name="Abzhanov A."/>
            <person name="Burgess S.C."/>
            <person name="Cooksey A.M."/>
            <person name="Castoe T.A."/>
            <person name="Crawford N.G."/>
            <person name="Densmore L.D."/>
            <person name="Drew J.C."/>
            <person name="Edwards S.V."/>
            <person name="Faircloth B.C."/>
            <person name="Fujita M.K."/>
            <person name="Greenwold M.J."/>
            <person name="Hoffmann F.G."/>
            <person name="Howard J.M."/>
            <person name="Iguchi T."/>
            <person name="Janes D.E."/>
            <person name="Khan S.Y."/>
            <person name="Kohno S."/>
            <person name="de Koning A.J."/>
            <person name="Lance S.L."/>
            <person name="McCarthy F.M."/>
            <person name="McCormack J.E."/>
            <person name="Merchant M.E."/>
            <person name="Peterson D.G."/>
            <person name="Pollock D.D."/>
            <person name="Pourmand N."/>
            <person name="Raney B.J."/>
            <person name="Roessler K.A."/>
            <person name="Sanford J.R."/>
            <person name="Sawyer R.H."/>
            <person name="Schmidt C.J."/>
            <person name="Triplett E.W."/>
            <person name="Tuberville T.D."/>
            <person name="Venegas-Anaya M."/>
            <person name="Howard J.T."/>
            <person name="Jarvis E.D."/>
            <person name="Guillette L.J.Jr."/>
            <person name="Glenn T.C."/>
            <person name="Green R.E."/>
            <person name="Ray D.A."/>
        </authorList>
    </citation>
    <scope>NUCLEOTIDE SEQUENCE [LARGE SCALE GENOMIC DNA]</scope>
    <source>
        <strain evidence="8">KSC_2009_1</strain>
    </source>
</reference>
<keyword evidence="2 4" id="KW-0403">Intermediate filament</keyword>
<dbReference type="GO" id="GO:0045109">
    <property type="term" value="P:intermediate filament organization"/>
    <property type="evidence" value="ECO:0007669"/>
    <property type="project" value="TreeGrafter"/>
</dbReference>
<dbReference type="FunFam" id="1.20.5.500:FF:000001">
    <property type="entry name" value="Type II keratin 23"/>
    <property type="match status" value="2"/>
</dbReference>
<dbReference type="PRINTS" id="PR01248">
    <property type="entry name" value="TYPE1KERATIN"/>
</dbReference>
<feature type="coiled-coil region" evidence="5">
    <location>
        <begin position="716"/>
        <end position="764"/>
    </location>
</feature>
<dbReference type="FunFam" id="1.20.5.170:FF:000002">
    <property type="entry name" value="Type I keratin KA11"/>
    <property type="match status" value="2"/>
</dbReference>
<dbReference type="PANTHER" id="PTHR23239">
    <property type="entry name" value="INTERMEDIATE FILAMENT"/>
    <property type="match status" value="1"/>
</dbReference>
<organism evidence="8 9">
    <name type="scientific">Alligator mississippiensis</name>
    <name type="common">American alligator</name>
    <dbReference type="NCBI Taxonomy" id="8496"/>
    <lineage>
        <taxon>Eukaryota</taxon>
        <taxon>Metazoa</taxon>
        <taxon>Chordata</taxon>
        <taxon>Craniata</taxon>
        <taxon>Vertebrata</taxon>
        <taxon>Euteleostomi</taxon>
        <taxon>Archelosauria</taxon>
        <taxon>Archosauria</taxon>
        <taxon>Crocodylia</taxon>
        <taxon>Alligatoridae</taxon>
        <taxon>Alligatorinae</taxon>
        <taxon>Alligator</taxon>
    </lineage>
</organism>
<evidence type="ECO:0000256" key="1">
    <source>
        <dbReference type="ARBA" id="ARBA00022744"/>
    </source>
</evidence>
<dbReference type="PANTHER" id="PTHR23239:SF369">
    <property type="entry name" value="KERATIN, TYPE I CYTOSKELETAL 12"/>
    <property type="match status" value="1"/>
</dbReference>
<dbReference type="PROSITE" id="PS51842">
    <property type="entry name" value="IF_ROD_2"/>
    <property type="match status" value="2"/>
</dbReference>
<accession>A0A151PC95</accession>
<dbReference type="GO" id="GO:0005198">
    <property type="term" value="F:structural molecule activity"/>
    <property type="evidence" value="ECO:0007669"/>
    <property type="project" value="InterPro"/>
</dbReference>
<feature type="coiled-coil region" evidence="5">
    <location>
        <begin position="194"/>
        <end position="380"/>
    </location>
</feature>
<evidence type="ECO:0000313" key="9">
    <source>
        <dbReference type="Proteomes" id="UP000050525"/>
    </source>
</evidence>
<dbReference type="SUPFAM" id="SSF64593">
    <property type="entry name" value="Intermediate filament protein, coiled coil region"/>
    <property type="match status" value="4"/>
</dbReference>
<dbReference type="Proteomes" id="UP000050525">
    <property type="component" value="Unassembled WGS sequence"/>
</dbReference>
<feature type="coiled-coil region" evidence="5">
    <location>
        <begin position="619"/>
        <end position="653"/>
    </location>
</feature>
<comment type="caution">
    <text evidence="8">The sequence shown here is derived from an EMBL/GenBank/DDBJ whole genome shotgun (WGS) entry which is preliminary data.</text>
</comment>
<evidence type="ECO:0000256" key="4">
    <source>
        <dbReference type="RuleBase" id="RU000685"/>
    </source>
</evidence>
<evidence type="ECO:0000259" key="7">
    <source>
        <dbReference type="PROSITE" id="PS51842"/>
    </source>
</evidence>
<dbReference type="InterPro" id="IPR018039">
    <property type="entry name" value="IF_conserved"/>
</dbReference>
<dbReference type="InterPro" id="IPR002957">
    <property type="entry name" value="Keratin_I"/>
</dbReference>
<feature type="region of interest" description="Disordered" evidence="6">
    <location>
        <begin position="935"/>
        <end position="960"/>
    </location>
</feature>
<dbReference type="Gene3D" id="1.20.5.170">
    <property type="match status" value="2"/>
</dbReference>
<dbReference type="FunFam" id="1.20.5.1160:FF:000002">
    <property type="entry name" value="Type I keratin 10"/>
    <property type="match status" value="2"/>
</dbReference>
<dbReference type="EMBL" id="AKHW03000499">
    <property type="protein sequence ID" value="KYO46711.1"/>
    <property type="molecule type" value="Genomic_DNA"/>
</dbReference>
<evidence type="ECO:0000256" key="3">
    <source>
        <dbReference type="ARBA" id="ARBA00023054"/>
    </source>
</evidence>
<dbReference type="eggNOG" id="ENOG502QUY3">
    <property type="taxonomic scope" value="Eukaryota"/>
</dbReference>
<feature type="domain" description="IF rod" evidence="7">
    <location>
        <begin position="615"/>
        <end position="931"/>
    </location>
</feature>
<dbReference type="InterPro" id="IPR039008">
    <property type="entry name" value="IF_rod_dom"/>
</dbReference>
<feature type="domain" description="IF rod" evidence="7">
    <location>
        <begin position="84"/>
        <end position="395"/>
    </location>
</feature>
<dbReference type="PROSITE" id="PS00226">
    <property type="entry name" value="IF_ROD_1"/>
    <property type="match status" value="2"/>
</dbReference>
<dbReference type="STRING" id="8496.A0A151PC95"/>
<feature type="coiled-coil region" evidence="5">
    <location>
        <begin position="829"/>
        <end position="923"/>
    </location>
</feature>
<dbReference type="SMART" id="SM01391">
    <property type="entry name" value="Filament"/>
    <property type="match status" value="2"/>
</dbReference>